<name>A0A4S3J037_9EURO</name>
<comment type="caution">
    <text evidence="2">The sequence shown here is derived from an EMBL/GenBank/DDBJ whole genome shotgun (WGS) entry which is preliminary data.</text>
</comment>
<feature type="compositionally biased region" description="Polar residues" evidence="1">
    <location>
        <begin position="47"/>
        <end position="56"/>
    </location>
</feature>
<keyword evidence="3" id="KW-1185">Reference proteome</keyword>
<evidence type="ECO:0000313" key="2">
    <source>
        <dbReference type="EMBL" id="THC87208.1"/>
    </source>
</evidence>
<gene>
    <name evidence="2" type="ORF">EYZ11_013345</name>
</gene>
<organism evidence="2 3">
    <name type="scientific">Aspergillus tanneri</name>
    <dbReference type="NCBI Taxonomy" id="1220188"/>
    <lineage>
        <taxon>Eukaryota</taxon>
        <taxon>Fungi</taxon>
        <taxon>Dikarya</taxon>
        <taxon>Ascomycota</taxon>
        <taxon>Pezizomycotina</taxon>
        <taxon>Eurotiomycetes</taxon>
        <taxon>Eurotiomycetidae</taxon>
        <taxon>Eurotiales</taxon>
        <taxon>Aspergillaceae</taxon>
        <taxon>Aspergillus</taxon>
        <taxon>Aspergillus subgen. Circumdati</taxon>
    </lineage>
</organism>
<dbReference type="VEuPathDB" id="FungiDB:EYZ11_013345"/>
<sequence length="223" mass="25499">MSDTYNFAELREVASSIMESDSPDSPAGNRGLRPPTTPVPETTTTPASNATSQVRSDQNKNDAKRPSTTDTLPLRTISDSVNLNDIRKMVPKLSKDNADRWFNIFEEAVDSKKLWWIIAGPEQPDGHANRAITVLIRQLVPDSEHDLLDQYDTAKKQFKALKKKWQSLRPGVAREKLAEFYSYRKPEDISIRDAHDQLRRMARKLRARLPHMREAVNEKTIFN</sequence>
<dbReference type="AlphaFoldDB" id="A0A4S3J037"/>
<evidence type="ECO:0000256" key="1">
    <source>
        <dbReference type="SAM" id="MobiDB-lite"/>
    </source>
</evidence>
<reference evidence="2 3" key="1">
    <citation type="submission" date="2019-03" db="EMBL/GenBank/DDBJ databases">
        <title>The genome sequence of a newly discovered highly antifungal drug resistant Aspergillus species, Aspergillus tanneri NIH 1004.</title>
        <authorList>
            <person name="Mounaud S."/>
            <person name="Singh I."/>
            <person name="Joardar V."/>
            <person name="Pakala S."/>
            <person name="Pakala S."/>
            <person name="Venepally P."/>
            <person name="Hoover J."/>
            <person name="Nierman W."/>
            <person name="Chung J."/>
            <person name="Losada L."/>
        </authorList>
    </citation>
    <scope>NUCLEOTIDE SEQUENCE [LARGE SCALE GENOMIC DNA]</scope>
    <source>
        <strain evidence="2 3">NIH1004</strain>
    </source>
</reference>
<feature type="region of interest" description="Disordered" evidence="1">
    <location>
        <begin position="15"/>
        <end position="73"/>
    </location>
</feature>
<evidence type="ECO:0000313" key="3">
    <source>
        <dbReference type="Proteomes" id="UP000308092"/>
    </source>
</evidence>
<dbReference type="EMBL" id="SOSA01001385">
    <property type="protein sequence ID" value="THC87208.1"/>
    <property type="molecule type" value="Genomic_DNA"/>
</dbReference>
<accession>A0A4S3J037</accession>
<proteinExistence type="predicted"/>
<protein>
    <submittedName>
        <fullName evidence="2">Uncharacterized protein</fullName>
    </submittedName>
</protein>
<feature type="compositionally biased region" description="Basic and acidic residues" evidence="1">
    <location>
        <begin position="57"/>
        <end position="67"/>
    </location>
</feature>
<dbReference type="Proteomes" id="UP000308092">
    <property type="component" value="Unassembled WGS sequence"/>
</dbReference>